<feature type="region of interest" description="Disordered" evidence="9">
    <location>
        <begin position="252"/>
        <end position="275"/>
    </location>
</feature>
<evidence type="ECO:0000256" key="3">
    <source>
        <dbReference type="ARBA" id="ARBA00022729"/>
    </source>
</evidence>
<feature type="compositionally biased region" description="Basic and acidic residues" evidence="9">
    <location>
        <begin position="456"/>
        <end position="467"/>
    </location>
</feature>
<keyword evidence="3 10" id="KW-0732">Signal</keyword>
<feature type="region of interest" description="Disordered" evidence="9">
    <location>
        <begin position="1018"/>
        <end position="1044"/>
    </location>
</feature>
<evidence type="ECO:0000256" key="1">
    <source>
        <dbReference type="ARBA" id="ARBA00004389"/>
    </source>
</evidence>
<feature type="compositionally biased region" description="Basic and acidic residues" evidence="9">
    <location>
        <begin position="2121"/>
        <end position="2136"/>
    </location>
</feature>
<proteinExistence type="predicted"/>
<dbReference type="SUPFAM" id="SSF50044">
    <property type="entry name" value="SH3-domain"/>
    <property type="match status" value="1"/>
</dbReference>
<feature type="compositionally biased region" description="Acidic residues" evidence="9">
    <location>
        <begin position="857"/>
        <end position="879"/>
    </location>
</feature>
<evidence type="ECO:0000256" key="4">
    <source>
        <dbReference type="ARBA" id="ARBA00022824"/>
    </source>
</evidence>
<dbReference type="Gene3D" id="2.30.30.40">
    <property type="entry name" value="SH3 Domains"/>
    <property type="match status" value="1"/>
</dbReference>
<feature type="region of interest" description="Disordered" evidence="9">
    <location>
        <begin position="2078"/>
        <end position="2202"/>
    </location>
</feature>
<evidence type="ECO:0000259" key="11">
    <source>
        <dbReference type="PROSITE" id="PS50002"/>
    </source>
</evidence>
<dbReference type="GO" id="GO:0070971">
    <property type="term" value="C:endoplasmic reticulum exit site"/>
    <property type="evidence" value="ECO:0007669"/>
    <property type="project" value="TreeGrafter"/>
</dbReference>
<feature type="compositionally biased region" description="Low complexity" evidence="9">
    <location>
        <begin position="734"/>
        <end position="745"/>
    </location>
</feature>
<feature type="compositionally biased region" description="Basic and acidic residues" evidence="9">
    <location>
        <begin position="795"/>
        <end position="807"/>
    </location>
</feature>
<comment type="subcellular location">
    <subcellularLocation>
        <location evidence="1">Endoplasmic reticulum membrane</location>
        <topology evidence="1">Single-pass membrane protein</topology>
    </subcellularLocation>
</comment>
<feature type="region of interest" description="Disordered" evidence="9">
    <location>
        <begin position="1742"/>
        <end position="1765"/>
    </location>
</feature>
<keyword evidence="13" id="KW-1185">Reference proteome</keyword>
<dbReference type="InterPro" id="IPR051500">
    <property type="entry name" value="cTAGE_MIA/OTOR"/>
</dbReference>
<feature type="region of interest" description="Disordered" evidence="9">
    <location>
        <begin position="1079"/>
        <end position="1114"/>
    </location>
</feature>
<feature type="compositionally biased region" description="Basic and acidic residues" evidence="9">
    <location>
        <begin position="2034"/>
        <end position="2044"/>
    </location>
</feature>
<evidence type="ECO:0000256" key="7">
    <source>
        <dbReference type="PROSITE-ProRule" id="PRU00192"/>
    </source>
</evidence>
<feature type="compositionally biased region" description="Basic and acidic residues" evidence="9">
    <location>
        <begin position="1147"/>
        <end position="1175"/>
    </location>
</feature>
<feature type="region of interest" description="Disordered" evidence="9">
    <location>
        <begin position="351"/>
        <end position="505"/>
    </location>
</feature>
<feature type="region of interest" description="Disordered" evidence="9">
    <location>
        <begin position="649"/>
        <end position="774"/>
    </location>
</feature>
<dbReference type="GO" id="GO:0035459">
    <property type="term" value="P:vesicle cargo loading"/>
    <property type="evidence" value="ECO:0007669"/>
    <property type="project" value="TreeGrafter"/>
</dbReference>
<feature type="compositionally biased region" description="Basic and acidic residues" evidence="9">
    <location>
        <begin position="520"/>
        <end position="534"/>
    </location>
</feature>
<keyword evidence="4" id="KW-0256">Endoplasmic reticulum</keyword>
<dbReference type="GO" id="GO:0009306">
    <property type="term" value="P:protein secretion"/>
    <property type="evidence" value="ECO:0007669"/>
    <property type="project" value="TreeGrafter"/>
</dbReference>
<feature type="compositionally biased region" description="Polar residues" evidence="9">
    <location>
        <begin position="1176"/>
        <end position="1190"/>
    </location>
</feature>
<keyword evidence="2 7" id="KW-0728">SH3 domain</keyword>
<feature type="coiled-coil region" evidence="8">
    <location>
        <begin position="1581"/>
        <end position="1710"/>
    </location>
</feature>
<feature type="compositionally biased region" description="Polar residues" evidence="9">
    <location>
        <begin position="1746"/>
        <end position="1755"/>
    </location>
</feature>
<evidence type="ECO:0000256" key="8">
    <source>
        <dbReference type="SAM" id="Coils"/>
    </source>
</evidence>
<evidence type="ECO:0000256" key="6">
    <source>
        <dbReference type="ARBA" id="ARBA00023180"/>
    </source>
</evidence>
<feature type="compositionally biased region" description="Pro residues" evidence="9">
    <location>
        <begin position="2110"/>
        <end position="2120"/>
    </location>
</feature>
<dbReference type="InterPro" id="IPR036028">
    <property type="entry name" value="SH3-like_dom_sf"/>
</dbReference>
<evidence type="ECO:0000256" key="5">
    <source>
        <dbReference type="ARBA" id="ARBA00023054"/>
    </source>
</evidence>
<dbReference type="PROSITE" id="PS50002">
    <property type="entry name" value="SH3"/>
    <property type="match status" value="1"/>
</dbReference>
<feature type="compositionally biased region" description="Low complexity" evidence="9">
    <location>
        <begin position="1345"/>
        <end position="1358"/>
    </location>
</feature>
<accession>A0A7J6ANP4</accession>
<feature type="region of interest" description="Disordered" evidence="9">
    <location>
        <begin position="289"/>
        <end position="336"/>
    </location>
</feature>
<feature type="region of interest" description="Disordered" evidence="9">
    <location>
        <begin position="1326"/>
        <end position="1358"/>
    </location>
</feature>
<feature type="region of interest" description="Disordered" evidence="9">
    <location>
        <begin position="518"/>
        <end position="637"/>
    </location>
</feature>
<evidence type="ECO:0000256" key="2">
    <source>
        <dbReference type="ARBA" id="ARBA00022443"/>
    </source>
</evidence>
<dbReference type="GO" id="GO:0005789">
    <property type="term" value="C:endoplasmic reticulum membrane"/>
    <property type="evidence" value="ECO:0007669"/>
    <property type="project" value="UniProtKB-SubCell"/>
</dbReference>
<evidence type="ECO:0000256" key="10">
    <source>
        <dbReference type="SAM" id="SignalP"/>
    </source>
</evidence>
<feature type="domain" description="SH3" evidence="11">
    <location>
        <begin position="37"/>
        <end position="99"/>
    </location>
</feature>
<feature type="region of interest" description="Disordered" evidence="9">
    <location>
        <begin position="133"/>
        <end position="194"/>
    </location>
</feature>
<feature type="compositionally biased region" description="Basic and acidic residues" evidence="9">
    <location>
        <begin position="358"/>
        <end position="392"/>
    </location>
</feature>
<dbReference type="Pfam" id="PF07653">
    <property type="entry name" value="SH3_2"/>
    <property type="match status" value="1"/>
</dbReference>
<evidence type="ECO:0000256" key="9">
    <source>
        <dbReference type="SAM" id="MobiDB-lite"/>
    </source>
</evidence>
<keyword evidence="5 8" id="KW-0175">Coiled coil</keyword>
<feature type="compositionally biased region" description="Basic and acidic residues" evidence="9">
    <location>
        <begin position="295"/>
        <end position="304"/>
    </location>
</feature>
<feature type="compositionally biased region" description="Pro residues" evidence="9">
    <location>
        <begin position="2145"/>
        <end position="2169"/>
    </location>
</feature>
<protein>
    <recommendedName>
        <fullName evidence="11">SH3 domain-containing protein</fullName>
    </recommendedName>
</protein>
<organism evidence="12 13">
    <name type="scientific">Ameiurus melas</name>
    <name type="common">Black bullhead</name>
    <name type="synonym">Silurus melas</name>
    <dbReference type="NCBI Taxonomy" id="219545"/>
    <lineage>
        <taxon>Eukaryota</taxon>
        <taxon>Metazoa</taxon>
        <taxon>Chordata</taxon>
        <taxon>Craniata</taxon>
        <taxon>Vertebrata</taxon>
        <taxon>Euteleostomi</taxon>
        <taxon>Actinopterygii</taxon>
        <taxon>Neopterygii</taxon>
        <taxon>Teleostei</taxon>
        <taxon>Ostariophysi</taxon>
        <taxon>Siluriformes</taxon>
        <taxon>Ictaluridae</taxon>
        <taxon>Ameiurus</taxon>
    </lineage>
</organism>
<feature type="compositionally biased region" description="Polar residues" evidence="9">
    <location>
        <begin position="579"/>
        <end position="603"/>
    </location>
</feature>
<feature type="compositionally biased region" description="Polar residues" evidence="9">
    <location>
        <begin position="1326"/>
        <end position="1344"/>
    </location>
</feature>
<name>A0A7J6ANP4_AMEME</name>
<sequence>MAAVHDFILVQFILSLVLQSSGLMSDYKTCGDDACARLMCRVQALRDYHAQDCRFLSFKKGDMIDVYYKLTRKRTDLWAGSTDKQFGYFPKDAVKIDEVFVDEKREIEMRTQKTDFFCTDAFGTIIASDEEFEDQSSEFGDQTAESEELGNSDFDDRVSKASETNDNVETRHVDNDNKDRGKPEQSGSSWIGSAVSRWFANDPDKAGNENKEQENFKSRKLALELDQLDEEERQTEILDWIGDGLTNTFGFGKKDSHTNSKDEIENNEDLPNEQPSYFLRNGIKSVLGFGGGDAPRVETKKPSQDENMQNLREQQEATSLKAEDSAETITENEKIVDKKDAGWYDSVYNRITNFYGDPSDKSEASKDEGKESLSDRGVDVDEVTISKDKKNPEPQSESLLIQDSQSDRNTANPDEKQEVTSQDRSDETSQLGEGFYGSVYNRITGFYEDTPDGNDAPDKSDVIENVRGDPQVTSETEDVPSSRDEKLEKVDHTAEKANESNNTGWYDSVYSRITNVYGDTADKNDVPEVMKDVESQTQSENTEDTSSPSIFSINGLSSVIDGLRSPSKGAGSDDETKLSESVTSEPSLTQSHASADQSDTITLKSDDDDTEDSGLSEKENTDNYMGNDQNHDTSRSIFSVDRLSMMIDGLKSPFKPKDVGAQEENDGEKTPDTGKEGQSNNHDENDNDDELSVRSISEISSQGAALGSKQEEEEVVQEVNVDSNKQDMGGDGENISTDISTSSNDIRVDIKELNDQSDEGSARLSTGHSKDMTSVLHTDETEALTEELAWTELAEHVSDTSKSREVDANTNSVNKSIPGKYQFRDIPGEEDAQSESETGSDSGVQVRTDLLENNSETVDESDEAQDEGEAADVLLETEEAGMKVRRSEVAQTIYTESENDEKHGVDVTQMEYGGEKESGDATQIEYGGENNSVDITRMEYDEERESGDIIEMEHRGKKEGADVLTQMDSGGENEAIDATQMETDGENESLDITQMETVEENEGGVTHVEYSGAQEDVAGAQMESGRENKSINITPMESGGDKSGEVTQLKYAGGHEGVEITQVETDGEKESVNITQMEYGGEKGGDITQVASDGEKNGVNFTRKESGGEKEGVDLIQKEQLSVYTAHGLENTYSISETKQNLEIDSDDSRESEKCESAVEKQAEITPKNERDKIPSTDSSTELPSTSDGAQNDHVSKKNGDKMVDVKRHKARMSAQTQKCTYPNLRAHLSEKDIRDLLKFFSGENLSWLDFIIGHSDYITSEQLAELHDFEQTLEHLLKTSNQEIKPSLQTIHTVLANLRKTFIPMIADGSVDKSSDPSRTECVSETCVSTTENTPISEQDMGQDNNMDNSSSVYDSDSLMSKSLSNVQEVVTDESRILDDEDQQSTLPPDTNIITEEVLEPEESQNEGVLHLYTIYVAEFTSTAFTYMVKESERVKRAVFKTEIGSDLIMEEGLNNVSDVVEVNDTKGSANIYYTFVMEKIRDVVMSLPDDVRPGPDLYGLPWEAVIFTATLGLFTFLLFTCRFVQAIKSRLYRSKERRMGQKVAELLEEKCKVLETLSECEHKFKKLETALQNGGLSARDSEREDLEAMSKKLEEANAQMKSDVEKMQEELDTQDQLRKQQEEQLTKLEEMLKNLEEEAMERKSQLEQDKTTLKIHEMNTERLQKKLQEIKEENSMLLESKAQLEQEAEGWKERLSELEEEKRMSETSHDGMMENCVNKDERIKSLTECLLKMRDWDSEEESAANDTSGPENKSSSDLRQKQKVQKLIGAAKMSADLKAMEEDKSRVFAKLADEIKAKEDLQASLEQLQHEKESLESESSMYSGEIEKLQHKLQIMSEMYQENELKLHRMLTVEEKERSQKEEQLNKAGKKISLATDELNSYRQRSKELEEELEKTNQAYRNQIAAHEKKAHDNWLAARAADRDLTDVKRENSVLRQRLTDWQFKLELMEKNPQARVPHFRVNPPGERSPFGPSPLGRPPSETRPFLSPPTLMDGPPRVSPQFPMMPGGRAPPGGVEGDRSISYSESGSPTWERERERERRSLGPSGPDPGLMYRRPLSAPFLRAPLPPEAYYNEKSDSVLGGDGAGFRENGIRDSGRTMPGADIRPGPLPPPSFPPFDPRDPRFPRRGYRPDFFRPPLAMRGPPPLPPGVFPRIPLPPRMAFPPMRPLADHVSSEPPSRPSPPGSEQPPEQLPSAHDVI</sequence>
<feature type="compositionally biased region" description="Polar residues" evidence="9">
    <location>
        <begin position="393"/>
        <end position="412"/>
    </location>
</feature>
<feature type="chain" id="PRO_5029652762" description="SH3 domain-containing protein" evidence="10">
    <location>
        <begin position="23"/>
        <end position="2202"/>
    </location>
</feature>
<evidence type="ECO:0000313" key="13">
    <source>
        <dbReference type="Proteomes" id="UP000593565"/>
    </source>
</evidence>
<feature type="compositionally biased region" description="Polar residues" evidence="9">
    <location>
        <begin position="835"/>
        <end position="856"/>
    </location>
</feature>
<feature type="region of interest" description="Disordered" evidence="9">
    <location>
        <begin position="1957"/>
        <end position="2059"/>
    </location>
</feature>
<dbReference type="InterPro" id="IPR001452">
    <property type="entry name" value="SH3_domain"/>
</dbReference>
<dbReference type="SMART" id="SM00326">
    <property type="entry name" value="SH3"/>
    <property type="match status" value="1"/>
</dbReference>
<feature type="compositionally biased region" description="Low complexity" evidence="9">
    <location>
        <begin position="2190"/>
        <end position="2202"/>
    </location>
</feature>
<feature type="compositionally biased region" description="Basic and acidic residues" evidence="9">
    <location>
        <begin position="1102"/>
        <end position="1114"/>
    </location>
</feature>
<evidence type="ECO:0000313" key="12">
    <source>
        <dbReference type="EMBL" id="KAF4083737.1"/>
    </source>
</evidence>
<dbReference type="EMBL" id="JAAGNN010000010">
    <property type="protein sequence ID" value="KAF4083737.1"/>
    <property type="molecule type" value="Genomic_DNA"/>
</dbReference>
<feature type="compositionally biased region" description="Basic and acidic residues" evidence="9">
    <location>
        <begin position="480"/>
        <end position="498"/>
    </location>
</feature>
<feature type="compositionally biased region" description="Polar residues" evidence="9">
    <location>
        <begin position="694"/>
        <end position="703"/>
    </location>
</feature>
<dbReference type="GO" id="GO:0006888">
    <property type="term" value="P:endoplasmic reticulum to Golgi vesicle-mediated transport"/>
    <property type="evidence" value="ECO:0007669"/>
    <property type="project" value="TreeGrafter"/>
</dbReference>
<reference evidence="12 13" key="1">
    <citation type="submission" date="2020-02" db="EMBL/GenBank/DDBJ databases">
        <title>A chromosome-scale genome assembly of the black bullhead catfish (Ameiurus melas).</title>
        <authorList>
            <person name="Wen M."/>
            <person name="Zham M."/>
            <person name="Cabau C."/>
            <person name="Klopp C."/>
            <person name="Donnadieu C."/>
            <person name="Roques C."/>
            <person name="Bouchez O."/>
            <person name="Lampietro C."/>
            <person name="Jouanno E."/>
            <person name="Herpin A."/>
            <person name="Louis A."/>
            <person name="Berthelot C."/>
            <person name="Parey E."/>
            <person name="Roest-Crollius H."/>
            <person name="Braasch I."/>
            <person name="Postlethwait J."/>
            <person name="Robinson-Rechavi M."/>
            <person name="Echchiki A."/>
            <person name="Begum T."/>
            <person name="Montfort J."/>
            <person name="Schartl M."/>
            <person name="Bobe J."/>
            <person name="Guiguen Y."/>
        </authorList>
    </citation>
    <scope>NUCLEOTIDE SEQUENCE [LARGE SCALE GENOMIC DNA]</scope>
    <source>
        <strain evidence="12">M_S1</strain>
        <tissue evidence="12">Blood</tissue>
    </source>
</reference>
<feature type="compositionally biased region" description="Basic and acidic residues" evidence="9">
    <location>
        <begin position="168"/>
        <end position="183"/>
    </location>
</feature>
<feature type="compositionally biased region" description="Pro residues" evidence="9">
    <location>
        <begin position="2180"/>
        <end position="2189"/>
    </location>
</feature>
<feature type="compositionally biased region" description="Basic and acidic residues" evidence="9">
    <location>
        <begin position="951"/>
        <end position="961"/>
    </location>
</feature>
<dbReference type="PANTHER" id="PTHR23158">
    <property type="entry name" value="MELANOMA INHIBITORY ACTIVITY-RELATED"/>
    <property type="match status" value="1"/>
</dbReference>
<feature type="compositionally biased region" description="Polar residues" evidence="9">
    <location>
        <begin position="305"/>
        <end position="318"/>
    </location>
</feature>
<feature type="compositionally biased region" description="Basic and acidic residues" evidence="9">
    <location>
        <begin position="252"/>
        <end position="264"/>
    </location>
</feature>
<dbReference type="PANTHER" id="PTHR23158:SF38">
    <property type="entry name" value="MELANOMA INHIBITORY ACTIVITY PROTEIN 2"/>
    <property type="match status" value="1"/>
</dbReference>
<feature type="compositionally biased region" description="Basic and acidic residues" evidence="9">
    <location>
        <begin position="413"/>
        <end position="427"/>
    </location>
</feature>
<feature type="compositionally biased region" description="Acidic residues" evidence="9">
    <location>
        <begin position="940"/>
        <end position="950"/>
    </location>
</feature>
<dbReference type="Proteomes" id="UP000593565">
    <property type="component" value="Unassembled WGS sequence"/>
</dbReference>
<feature type="region of interest" description="Disordered" evidence="9">
    <location>
        <begin position="795"/>
        <end position="968"/>
    </location>
</feature>
<feature type="compositionally biased region" description="Polar residues" evidence="9">
    <location>
        <begin position="535"/>
        <end position="557"/>
    </location>
</feature>
<feature type="coiled-coil region" evidence="8">
    <location>
        <begin position="1793"/>
        <end position="1912"/>
    </location>
</feature>
<gene>
    <name evidence="12" type="ORF">AMELA_G00120150</name>
</gene>
<feature type="region of interest" description="Disordered" evidence="9">
    <location>
        <begin position="1140"/>
        <end position="1202"/>
    </location>
</feature>
<keyword evidence="6" id="KW-0325">Glycoprotein</keyword>
<feature type="signal peptide" evidence="10">
    <location>
        <begin position="1"/>
        <end position="22"/>
    </location>
</feature>
<comment type="caution">
    <text evidence="12">The sequence shown here is derived from an EMBL/GenBank/DDBJ whole genome shotgun (WGS) entry which is preliminary data.</text>
</comment>